<keyword evidence="1" id="KW-0812">Transmembrane</keyword>
<dbReference type="Proteomes" id="UP000008037">
    <property type="component" value="Chromosome"/>
</dbReference>
<dbReference type="RefSeq" id="WP_015020251.1">
    <property type="nucleotide sequence ID" value="NC_018719.1"/>
</dbReference>
<dbReference type="EMBL" id="CP002408">
    <property type="protein sequence ID" value="AFU59717.1"/>
    <property type="molecule type" value="Genomic_DNA"/>
</dbReference>
<name>K0ILV9_NITGG</name>
<feature type="transmembrane region" description="Helical" evidence="1">
    <location>
        <begin position="12"/>
        <end position="35"/>
    </location>
</feature>
<accession>K0ILV9</accession>
<evidence type="ECO:0000313" key="2">
    <source>
        <dbReference type="EMBL" id="AFU59717.1"/>
    </source>
</evidence>
<dbReference type="KEGG" id="nga:Ngar_c27960"/>
<dbReference type="AlphaFoldDB" id="K0ILV9"/>
<protein>
    <submittedName>
        <fullName evidence="2">Uncharacterized protein</fullName>
    </submittedName>
</protein>
<keyword evidence="1" id="KW-1133">Transmembrane helix</keyword>
<dbReference type="HOGENOM" id="CLU_2613758_0_0_2"/>
<keyword evidence="1" id="KW-0472">Membrane</keyword>
<proteinExistence type="predicted"/>
<dbReference type="InParanoid" id="K0ILV9"/>
<gene>
    <name evidence="2" type="ordered locus">Ngar_c27960</name>
</gene>
<evidence type="ECO:0000256" key="1">
    <source>
        <dbReference type="SAM" id="Phobius"/>
    </source>
</evidence>
<sequence>MIAKQIATKHVWKLVGIGMIAFGVLIALPIGIPHANDRTGLGWFFTAGVFMIAAGVFIMAAYVDRAVRRHRKKFFEGT</sequence>
<dbReference type="BioCyc" id="CNIT1237085:G1324-2796-MONOMER"/>
<dbReference type="GeneID" id="13794815"/>
<evidence type="ECO:0000313" key="3">
    <source>
        <dbReference type="Proteomes" id="UP000008037"/>
    </source>
</evidence>
<feature type="transmembrane region" description="Helical" evidence="1">
    <location>
        <begin position="41"/>
        <end position="63"/>
    </location>
</feature>
<keyword evidence="3" id="KW-1185">Reference proteome</keyword>
<reference evidence="2 3" key="1">
    <citation type="journal article" date="2012" name="Environ. Microbiol.">
        <title>The genome of the ammonia-oxidizing Candidatus Nitrososphaera gargensis: insights into metabolic versatility and environmental adaptations.</title>
        <authorList>
            <person name="Spang A."/>
            <person name="Poehlein A."/>
            <person name="Offre P."/>
            <person name="Zumbragel S."/>
            <person name="Haider S."/>
            <person name="Rychlik N."/>
            <person name="Nowka B."/>
            <person name="Schmeisser C."/>
            <person name="Lebedeva E.V."/>
            <person name="Rattei T."/>
            <person name="Bohm C."/>
            <person name="Schmid M."/>
            <person name="Galushko A."/>
            <person name="Hatzenpichler R."/>
            <person name="Weinmaier T."/>
            <person name="Daniel R."/>
            <person name="Schleper C."/>
            <person name="Spieck E."/>
            <person name="Streit W."/>
            <person name="Wagner M."/>
        </authorList>
    </citation>
    <scope>NUCLEOTIDE SEQUENCE [LARGE SCALE GENOMIC DNA]</scope>
    <source>
        <strain evidence="3">Ga9.2</strain>
    </source>
</reference>
<organism evidence="2 3">
    <name type="scientific">Nitrososphaera gargensis (strain Ga9.2)</name>
    <dbReference type="NCBI Taxonomy" id="1237085"/>
    <lineage>
        <taxon>Archaea</taxon>
        <taxon>Nitrososphaerota</taxon>
        <taxon>Nitrososphaeria</taxon>
        <taxon>Nitrososphaerales</taxon>
        <taxon>Nitrososphaeraceae</taxon>
        <taxon>Nitrososphaera</taxon>
    </lineage>
</organism>